<dbReference type="EC" id="1.1.1.100" evidence="4"/>
<dbReference type="InterPro" id="IPR036291">
    <property type="entry name" value="NAD(P)-bd_dom_sf"/>
</dbReference>
<dbReference type="GO" id="GO:0032787">
    <property type="term" value="P:monocarboxylic acid metabolic process"/>
    <property type="evidence" value="ECO:0007669"/>
    <property type="project" value="UniProtKB-ARBA"/>
</dbReference>
<reference evidence="4 5" key="1">
    <citation type="submission" date="2019-09" db="EMBL/GenBank/DDBJ databases">
        <authorList>
            <person name="Cremers G."/>
        </authorList>
    </citation>
    <scope>NUCLEOTIDE SEQUENCE [LARGE SCALE GENOMIC DNA]</scope>
    <source>
        <strain evidence="4">4A</strain>
    </source>
</reference>
<gene>
    <name evidence="4" type="primary">fabG</name>
    <name evidence="4" type="ORF">MAMT_00989</name>
</gene>
<evidence type="ECO:0000256" key="1">
    <source>
        <dbReference type="ARBA" id="ARBA00006484"/>
    </source>
</evidence>
<evidence type="ECO:0000256" key="2">
    <source>
        <dbReference type="RuleBase" id="RU000363"/>
    </source>
</evidence>
<dbReference type="InterPro" id="IPR020904">
    <property type="entry name" value="Sc_DH/Rdtase_CS"/>
</dbReference>
<comment type="similarity">
    <text evidence="1 2">Belongs to the short-chain dehydrogenases/reductases (SDR) family.</text>
</comment>
<dbReference type="EMBL" id="CABFVA020000043">
    <property type="protein sequence ID" value="VVM06119.1"/>
    <property type="molecule type" value="Genomic_DNA"/>
</dbReference>
<keyword evidence="4" id="KW-0560">Oxidoreductase</keyword>
<dbReference type="SMART" id="SM00822">
    <property type="entry name" value="PKS_KR"/>
    <property type="match status" value="1"/>
</dbReference>
<dbReference type="InterPro" id="IPR057326">
    <property type="entry name" value="KR_dom"/>
</dbReference>
<dbReference type="Pfam" id="PF00106">
    <property type="entry name" value="adh_short"/>
    <property type="match status" value="1"/>
</dbReference>
<dbReference type="Proteomes" id="UP000334923">
    <property type="component" value="Unassembled WGS sequence"/>
</dbReference>
<name>A0A5E6MA85_9BACT</name>
<dbReference type="RefSeq" id="WP_142659885.1">
    <property type="nucleotide sequence ID" value="NZ_CABFVA020000043.1"/>
</dbReference>
<dbReference type="GO" id="GO:0004316">
    <property type="term" value="F:3-oxoacyl-[acyl-carrier-protein] reductase (NADPH) activity"/>
    <property type="evidence" value="ECO:0007669"/>
    <property type="project" value="UniProtKB-EC"/>
</dbReference>
<dbReference type="FunFam" id="3.40.50.720:FF:000084">
    <property type="entry name" value="Short-chain dehydrogenase reductase"/>
    <property type="match status" value="1"/>
</dbReference>
<dbReference type="InterPro" id="IPR002347">
    <property type="entry name" value="SDR_fam"/>
</dbReference>
<dbReference type="OrthoDB" id="9775296at2"/>
<dbReference type="PRINTS" id="PR00081">
    <property type="entry name" value="GDHRDH"/>
</dbReference>
<organism evidence="4 5">
    <name type="scientific">Methylacidimicrobium tartarophylax</name>
    <dbReference type="NCBI Taxonomy" id="1041768"/>
    <lineage>
        <taxon>Bacteria</taxon>
        <taxon>Pseudomonadati</taxon>
        <taxon>Verrucomicrobiota</taxon>
        <taxon>Methylacidimicrobium</taxon>
    </lineage>
</organism>
<dbReference type="PROSITE" id="PS00061">
    <property type="entry name" value="ADH_SHORT"/>
    <property type="match status" value="1"/>
</dbReference>
<dbReference type="InterPro" id="IPR050259">
    <property type="entry name" value="SDR"/>
</dbReference>
<dbReference type="CDD" id="cd05233">
    <property type="entry name" value="SDR_c"/>
    <property type="match status" value="1"/>
</dbReference>
<evidence type="ECO:0000259" key="3">
    <source>
        <dbReference type="SMART" id="SM00822"/>
    </source>
</evidence>
<protein>
    <submittedName>
        <fullName evidence="4">3-oxoacyl-[acyl-carrier protein] reductase</fullName>
        <ecNumber evidence="4">1.1.1.100</ecNumber>
    </submittedName>
</protein>
<sequence>MAKGFLEGRVAVVTGGNSGIGRAVALALAAEGASVAVAARRPEPCEEVARLCREKGGEGSAIPTDVRREEECERLIERAAAWRGRIDILVNSAGIGRFGPVASLSTADFREMIDTNLFGTFWCSRAAFPRIASVGGGLICNVSSLAGVEAWAETGGYSATKFGIVGLTRALADEGREHGVKAVAICPALVATPMTGVSGADYLQPEDIAETVLYLLRLSPAAWPAEILLKRRGAE</sequence>
<feature type="domain" description="Ketoreductase" evidence="3">
    <location>
        <begin position="9"/>
        <end position="197"/>
    </location>
</feature>
<dbReference type="PRINTS" id="PR00080">
    <property type="entry name" value="SDRFAMILY"/>
</dbReference>
<evidence type="ECO:0000313" key="5">
    <source>
        <dbReference type="Proteomes" id="UP000334923"/>
    </source>
</evidence>
<dbReference type="PANTHER" id="PTHR42879:SF2">
    <property type="entry name" value="3-OXOACYL-[ACYL-CARRIER-PROTEIN] REDUCTASE FABG"/>
    <property type="match status" value="1"/>
</dbReference>
<dbReference type="SUPFAM" id="SSF51735">
    <property type="entry name" value="NAD(P)-binding Rossmann-fold domains"/>
    <property type="match status" value="1"/>
</dbReference>
<dbReference type="PANTHER" id="PTHR42879">
    <property type="entry name" value="3-OXOACYL-(ACYL-CARRIER-PROTEIN) REDUCTASE"/>
    <property type="match status" value="1"/>
</dbReference>
<proteinExistence type="inferred from homology"/>
<keyword evidence="5" id="KW-1185">Reference proteome</keyword>
<dbReference type="Gene3D" id="3.40.50.720">
    <property type="entry name" value="NAD(P)-binding Rossmann-like Domain"/>
    <property type="match status" value="1"/>
</dbReference>
<evidence type="ECO:0000313" key="4">
    <source>
        <dbReference type="EMBL" id="VVM06119.1"/>
    </source>
</evidence>
<accession>A0A5E6MA85</accession>
<dbReference type="AlphaFoldDB" id="A0A5E6MA85"/>